<dbReference type="InterPro" id="IPR051678">
    <property type="entry name" value="AGP_Transferase"/>
</dbReference>
<keyword evidence="4" id="KW-1185">Reference proteome</keyword>
<sequence length="680" mass="76080">MAHRVGLSCMPSLALHLATATFTPLAHILLGLSQRAQHELRNGKINAIRAMLAGVFHLLGNTLAALAAFTSRGPTSALFIAKNDRAHQRLAIDLHPTTNHEIECDTSDDSYAETSSMIFSEDDAKSNTDATSYGEPPTDDINGDDDQHSVDGSDRASSSSHSFVACDPSEDFVEVLSRLNQNAVPQLCQRIRHGLPLTRTTIICNEATNAQPEIIVQEPSFGTFHAVFPILFEDDTKWILKVPRSGNEAEWHESEGLKMLAEVNTMIMLRKETTIPVPQVHSYDASLHNAFGCPYIIMDFVEGVSLGEHWYNKSPDFDVQRFRQTALQDIAKAMAQLDRYSSATSGCPVFDDDGQIVGTAALRIPNIRACLNRGWQPDLETIYCDSPALTDVSQWFRHLLDQNYSDAISSGTDNKHTTVMWLIRKLIDWMPQPNDDPRDKFVLSHPDFDVQNILVSEDGHLLSIIDWDGVTFAPRSVGYEKFPMFLTTDYDPASYEWEDDKEDEDQDDPAWVDSPETLAMHRQQYAQYMRAALLEVRKESSSLDHVFFGRSSLPSYTASSPLAEAVFHTTFAGNDATARHILSRLLSDLSDAHFRNAMLKLGLHDEASIAAELKAITASVNQAKAQPISDDEDDSEIVKPLREKRIYEPFDTVRNLNKGEPMLHKLAMMKADWQMAFDFS</sequence>
<organism evidence="3 4">
    <name type="scientific">Peltaster fructicola</name>
    <dbReference type="NCBI Taxonomy" id="286661"/>
    <lineage>
        <taxon>Eukaryota</taxon>
        <taxon>Fungi</taxon>
        <taxon>Dikarya</taxon>
        <taxon>Ascomycota</taxon>
        <taxon>Pezizomycotina</taxon>
        <taxon>Dothideomycetes</taxon>
        <taxon>Dothideomycetes incertae sedis</taxon>
        <taxon>Peltaster</taxon>
    </lineage>
</organism>
<evidence type="ECO:0000256" key="1">
    <source>
        <dbReference type="SAM" id="MobiDB-lite"/>
    </source>
</evidence>
<dbReference type="InterPro" id="IPR011009">
    <property type="entry name" value="Kinase-like_dom_sf"/>
</dbReference>
<dbReference type="Gene3D" id="3.30.200.20">
    <property type="entry name" value="Phosphorylase Kinase, domain 1"/>
    <property type="match status" value="1"/>
</dbReference>
<dbReference type="AlphaFoldDB" id="A0A6H0XR41"/>
<feature type="region of interest" description="Disordered" evidence="1">
    <location>
        <begin position="118"/>
        <end position="163"/>
    </location>
</feature>
<accession>A0A6H0XR41</accession>
<name>A0A6H0XR41_9PEZI</name>
<dbReference type="Proteomes" id="UP000503462">
    <property type="component" value="Chromosome 2"/>
</dbReference>
<dbReference type="Gene3D" id="1.10.510.10">
    <property type="entry name" value="Transferase(Phosphotransferase) domain 1"/>
    <property type="match status" value="1"/>
</dbReference>
<evidence type="ECO:0000313" key="4">
    <source>
        <dbReference type="Proteomes" id="UP000503462"/>
    </source>
</evidence>
<reference evidence="3 4" key="1">
    <citation type="journal article" date="2016" name="Sci. Rep.">
        <title>Peltaster fructicola genome reveals evolution from an invasive phytopathogen to an ectophytic parasite.</title>
        <authorList>
            <person name="Xu C."/>
            <person name="Chen H."/>
            <person name="Gleason M.L."/>
            <person name="Xu J.R."/>
            <person name="Liu H."/>
            <person name="Zhang R."/>
            <person name="Sun G."/>
        </authorList>
    </citation>
    <scope>NUCLEOTIDE SEQUENCE [LARGE SCALE GENOMIC DNA]</scope>
    <source>
        <strain evidence="3 4">LNHT1506</strain>
    </source>
</reference>
<dbReference type="Pfam" id="PF01636">
    <property type="entry name" value="APH"/>
    <property type="match status" value="1"/>
</dbReference>
<evidence type="ECO:0000313" key="3">
    <source>
        <dbReference type="EMBL" id="QIW97226.1"/>
    </source>
</evidence>
<dbReference type="PANTHER" id="PTHR21310:SF51">
    <property type="entry name" value="AMINOGLYCOSIDE PHOSPHOTRANSFERASE DOMAIN-CONTAINING PROTEIN"/>
    <property type="match status" value="1"/>
</dbReference>
<evidence type="ECO:0000259" key="2">
    <source>
        <dbReference type="Pfam" id="PF01636"/>
    </source>
</evidence>
<gene>
    <name evidence="3" type="ORF">AMS68_002744</name>
</gene>
<dbReference type="SUPFAM" id="SSF56112">
    <property type="entry name" value="Protein kinase-like (PK-like)"/>
    <property type="match status" value="1"/>
</dbReference>
<feature type="domain" description="Aminoglycoside phosphotransferase" evidence="2">
    <location>
        <begin position="234"/>
        <end position="475"/>
    </location>
</feature>
<dbReference type="PANTHER" id="PTHR21310">
    <property type="entry name" value="AMINOGLYCOSIDE PHOSPHOTRANSFERASE-RELATED-RELATED"/>
    <property type="match status" value="1"/>
</dbReference>
<feature type="compositionally biased region" description="Basic and acidic residues" evidence="1">
    <location>
        <begin position="145"/>
        <end position="154"/>
    </location>
</feature>
<dbReference type="OrthoDB" id="10003767at2759"/>
<protein>
    <recommendedName>
        <fullName evidence="2">Aminoglycoside phosphotransferase domain-containing protein</fullName>
    </recommendedName>
</protein>
<dbReference type="InterPro" id="IPR002575">
    <property type="entry name" value="Aminoglycoside_PTrfase"/>
</dbReference>
<proteinExistence type="predicted"/>
<dbReference type="EMBL" id="CP051140">
    <property type="protein sequence ID" value="QIW97226.1"/>
    <property type="molecule type" value="Genomic_DNA"/>
</dbReference>